<gene>
    <name evidence="7" type="ORF">bsdE14_22250</name>
</gene>
<dbReference type="PROSITE" id="PS51257">
    <property type="entry name" value="PROKAR_LIPOPROTEIN"/>
    <property type="match status" value="1"/>
</dbReference>
<dbReference type="InterPro" id="IPR039424">
    <property type="entry name" value="SBP_5"/>
</dbReference>
<dbReference type="InterPro" id="IPR000914">
    <property type="entry name" value="SBP_5_dom"/>
</dbReference>
<evidence type="ECO:0000256" key="4">
    <source>
        <dbReference type="ARBA" id="ARBA00022729"/>
    </source>
</evidence>
<evidence type="ECO:0000259" key="6">
    <source>
        <dbReference type="Pfam" id="PF00496"/>
    </source>
</evidence>
<keyword evidence="4 5" id="KW-0732">Signal</keyword>
<comment type="similarity">
    <text evidence="2">Belongs to the bacterial solute-binding protein 5 family.</text>
</comment>
<evidence type="ECO:0000256" key="1">
    <source>
        <dbReference type="ARBA" id="ARBA00004196"/>
    </source>
</evidence>
<evidence type="ECO:0000313" key="7">
    <source>
        <dbReference type="EMBL" id="GLC30815.1"/>
    </source>
</evidence>
<dbReference type="PIRSF" id="PIRSF002741">
    <property type="entry name" value="MppA"/>
    <property type="match status" value="1"/>
</dbReference>
<dbReference type="EMBL" id="BRXR01000001">
    <property type="protein sequence ID" value="GLC30815.1"/>
    <property type="molecule type" value="Genomic_DNA"/>
</dbReference>
<dbReference type="RefSeq" id="WP_264850095.1">
    <property type="nucleotide sequence ID" value="NZ_BRXR01000001.1"/>
</dbReference>
<comment type="subcellular location">
    <subcellularLocation>
        <location evidence="1">Cell envelope</location>
    </subcellularLocation>
</comment>
<dbReference type="PANTHER" id="PTHR30290">
    <property type="entry name" value="PERIPLASMIC BINDING COMPONENT OF ABC TRANSPORTER"/>
    <property type="match status" value="1"/>
</dbReference>
<reference evidence="7 8" key="1">
    <citation type="journal article" date="2024" name="Int. J. Syst. Evol. Microbiol.">
        <title>Clostridium omnivorum sp. nov., isolated from anoxic soil under the treatment of reductive soil disinfestation.</title>
        <authorList>
            <person name="Ueki A."/>
            <person name="Tonouchi A."/>
            <person name="Kaku N."/>
            <person name="Honma S."/>
            <person name="Ueki K."/>
        </authorList>
    </citation>
    <scope>NUCLEOTIDE SEQUENCE [LARGE SCALE GENOMIC DNA]</scope>
    <source>
        <strain evidence="7 8">E14</strain>
    </source>
</reference>
<evidence type="ECO:0000256" key="3">
    <source>
        <dbReference type="ARBA" id="ARBA00022448"/>
    </source>
</evidence>
<dbReference type="SUPFAM" id="SSF53850">
    <property type="entry name" value="Periplasmic binding protein-like II"/>
    <property type="match status" value="1"/>
</dbReference>
<keyword evidence="3" id="KW-0813">Transport</keyword>
<dbReference type="Gene3D" id="3.40.190.10">
    <property type="entry name" value="Periplasmic binding protein-like II"/>
    <property type="match status" value="1"/>
</dbReference>
<dbReference type="CDD" id="cd08504">
    <property type="entry name" value="PBP2_OppA"/>
    <property type="match status" value="1"/>
</dbReference>
<proteinExistence type="inferred from homology"/>
<evidence type="ECO:0000313" key="8">
    <source>
        <dbReference type="Proteomes" id="UP001208567"/>
    </source>
</evidence>
<dbReference type="Pfam" id="PF00496">
    <property type="entry name" value="SBP_bac_5"/>
    <property type="match status" value="1"/>
</dbReference>
<keyword evidence="8" id="KW-1185">Reference proteome</keyword>
<accession>A0ABQ5N6P0</accession>
<dbReference type="Gene3D" id="3.90.76.10">
    <property type="entry name" value="Dipeptide-binding Protein, Domain 1"/>
    <property type="match status" value="1"/>
</dbReference>
<evidence type="ECO:0000256" key="2">
    <source>
        <dbReference type="ARBA" id="ARBA00005695"/>
    </source>
</evidence>
<feature type="chain" id="PRO_5045787864" evidence="5">
    <location>
        <begin position="25"/>
        <end position="558"/>
    </location>
</feature>
<dbReference type="InterPro" id="IPR030678">
    <property type="entry name" value="Peptide/Ni-bd"/>
</dbReference>
<feature type="signal peptide" evidence="5">
    <location>
        <begin position="1"/>
        <end position="24"/>
    </location>
</feature>
<feature type="domain" description="Solute-binding protein family 5" evidence="6">
    <location>
        <begin position="82"/>
        <end position="479"/>
    </location>
</feature>
<dbReference type="Gene3D" id="3.10.105.10">
    <property type="entry name" value="Dipeptide-binding Protein, Domain 3"/>
    <property type="match status" value="1"/>
</dbReference>
<protein>
    <submittedName>
        <fullName evidence="7">Peptide ABC transporter substrate-binding protein</fullName>
    </submittedName>
</protein>
<dbReference type="Proteomes" id="UP001208567">
    <property type="component" value="Unassembled WGS sequence"/>
</dbReference>
<sequence length="558" mass="61836">MLKGKKARFLTVALAVVLAGSVLAGCSNKSSAGGKKVEQVIRYNLGADPKTIDPGLNSSVEGGTVIANAFEGLLDTDSKDQPVAGVAEKWEISTDGLKYTFHLRKDAKWSDGKAVTAGDFEYAWKRALDPNTASEYAYQLYYLKNGEAFNMSADPKATKKATADQVGVKAVDDVTLEVTLENPTPYFLSLMSFPTYMPLRKDVVDKDPKGWATKPETYVSNGAFKMKEWKPKDSITFVKNDNYWDKGKVKLDTLVYKLIDQETSYMSAFKSGQLDFIEAPPSQEIPNLVKEGTATISPYLGTYYYSFNVSDNAEKVNKDVAKVLKDVKVRKALTLAIDRKEIVESVTKGGQRPATSFVPRGIAEAAGKDFKQKDYYKETADVEQAKKLLADAGYPDGKGFPTIEILYNNGQGHQDIAQAVQDMLKKNLGISVTLRSVERKVQLTATNSHEYQVARNGWIADYADPMTFLDMWVTGGGNNVAGYSNPEYDKLITAAKSETDAAKRMTELHQAEDLLMNDMPIMPIYEYTNVVCIKDYVKNARKSSLGFVFFKDAYIEKK</sequence>
<organism evidence="7 8">
    <name type="scientific">Clostridium omnivorum</name>
    <dbReference type="NCBI Taxonomy" id="1604902"/>
    <lineage>
        <taxon>Bacteria</taxon>
        <taxon>Bacillati</taxon>
        <taxon>Bacillota</taxon>
        <taxon>Clostridia</taxon>
        <taxon>Eubacteriales</taxon>
        <taxon>Clostridiaceae</taxon>
        <taxon>Clostridium</taxon>
    </lineage>
</organism>
<comment type="caution">
    <text evidence="7">The sequence shown here is derived from an EMBL/GenBank/DDBJ whole genome shotgun (WGS) entry which is preliminary data.</text>
</comment>
<name>A0ABQ5N6P0_9CLOT</name>
<evidence type="ECO:0000256" key="5">
    <source>
        <dbReference type="SAM" id="SignalP"/>
    </source>
</evidence>
<dbReference type="PANTHER" id="PTHR30290:SF10">
    <property type="entry name" value="PERIPLASMIC OLIGOPEPTIDE-BINDING PROTEIN-RELATED"/>
    <property type="match status" value="1"/>
</dbReference>